<gene>
    <name evidence="2" type="ORF">AVDCRST_MAG77-3358</name>
</gene>
<accession>A0A6J4JBR7</accession>
<dbReference type="AlphaFoldDB" id="A0A6J4JBR7"/>
<feature type="compositionally biased region" description="Low complexity" evidence="1">
    <location>
        <begin position="127"/>
        <end position="139"/>
    </location>
</feature>
<feature type="non-terminal residue" evidence="2">
    <location>
        <position position="307"/>
    </location>
</feature>
<feature type="compositionally biased region" description="Basic residues" evidence="1">
    <location>
        <begin position="60"/>
        <end position="89"/>
    </location>
</feature>
<reference evidence="2" key="1">
    <citation type="submission" date="2020-02" db="EMBL/GenBank/DDBJ databases">
        <authorList>
            <person name="Meier V. D."/>
        </authorList>
    </citation>
    <scope>NUCLEOTIDE SEQUENCE</scope>
    <source>
        <strain evidence="2">AVDCRST_MAG77</strain>
    </source>
</reference>
<proteinExistence type="predicted"/>
<feature type="non-terminal residue" evidence="2">
    <location>
        <position position="1"/>
    </location>
</feature>
<sequence length="307" mass="34228">HDLRHHREHPHPGGRGHPRLRAAAQLRVAHSFLWRLPLRLRARARRVPLPRGPPAAAAHRQVRGRGGRLPRRRRHLQRLPCTRRVHRQSARPAGPALLPRRVPRPGARLPPDWGLQESHAQAGGVGRAALRRGQAVARPPHVPPARPPEGQHRGAARRGGPKPQALPRRQRLGTAPRPLRRPPDPPPAATGPARWVLLPAPVGGKRRPPTGATECPPRTTLRGAFRTRLLASGNPRLSSHGYRVWVLGTHRRMRSPVSEACNARLQRRGVQQSAQPARRDCRPEHHFRDALRSGVSCQRPRDAQPEV</sequence>
<feature type="region of interest" description="Disordered" evidence="1">
    <location>
        <begin position="265"/>
        <end position="285"/>
    </location>
</feature>
<protein>
    <submittedName>
        <fullName evidence="2">Uncharacterized protein</fullName>
    </submittedName>
</protein>
<organism evidence="2">
    <name type="scientific">uncultured Chloroflexota bacterium</name>
    <dbReference type="NCBI Taxonomy" id="166587"/>
    <lineage>
        <taxon>Bacteria</taxon>
        <taxon>Bacillati</taxon>
        <taxon>Chloroflexota</taxon>
        <taxon>environmental samples</taxon>
    </lineage>
</organism>
<name>A0A6J4JBR7_9CHLR</name>
<dbReference type="EMBL" id="CADCTC010000187">
    <property type="protein sequence ID" value="CAA9274689.1"/>
    <property type="molecule type" value="Genomic_DNA"/>
</dbReference>
<evidence type="ECO:0000256" key="1">
    <source>
        <dbReference type="SAM" id="MobiDB-lite"/>
    </source>
</evidence>
<evidence type="ECO:0000313" key="2">
    <source>
        <dbReference type="EMBL" id="CAA9274689.1"/>
    </source>
</evidence>
<feature type="region of interest" description="Disordered" evidence="1">
    <location>
        <begin position="49"/>
        <end position="219"/>
    </location>
</feature>